<gene>
    <name evidence="12" type="ORF">pdam_00005630</name>
</gene>
<dbReference type="Pfam" id="PF05679">
    <property type="entry name" value="CHGN"/>
    <property type="match status" value="1"/>
</dbReference>
<organism evidence="12 13">
    <name type="scientific">Pocillopora damicornis</name>
    <name type="common">Cauliflower coral</name>
    <name type="synonym">Millepora damicornis</name>
    <dbReference type="NCBI Taxonomy" id="46731"/>
    <lineage>
        <taxon>Eukaryota</taxon>
        <taxon>Metazoa</taxon>
        <taxon>Cnidaria</taxon>
        <taxon>Anthozoa</taxon>
        <taxon>Hexacorallia</taxon>
        <taxon>Scleractinia</taxon>
        <taxon>Astrocoeniina</taxon>
        <taxon>Pocilloporidae</taxon>
        <taxon>Pocillopora</taxon>
    </lineage>
</organism>
<evidence type="ECO:0000256" key="5">
    <source>
        <dbReference type="ARBA" id="ARBA00022968"/>
    </source>
</evidence>
<dbReference type="InterPro" id="IPR051227">
    <property type="entry name" value="CS_glycosyltransferase"/>
</dbReference>
<evidence type="ECO:0000313" key="12">
    <source>
        <dbReference type="EMBL" id="RMX61149.1"/>
    </source>
</evidence>
<evidence type="ECO:0000313" key="13">
    <source>
        <dbReference type="Proteomes" id="UP000275408"/>
    </source>
</evidence>
<dbReference type="EC" id="2.4.1.244" evidence="9"/>
<keyword evidence="13" id="KW-1185">Reference proteome</keyword>
<reference evidence="12 13" key="1">
    <citation type="journal article" date="2018" name="Sci. Rep.">
        <title>Comparative analysis of the Pocillopora damicornis genome highlights role of immune system in coral evolution.</title>
        <authorList>
            <person name="Cunning R."/>
            <person name="Bay R.A."/>
            <person name="Gillette P."/>
            <person name="Baker A.C."/>
            <person name="Traylor-Knowles N."/>
        </authorList>
    </citation>
    <scope>NUCLEOTIDE SEQUENCE [LARGE SCALE GENOMIC DNA]</scope>
    <source>
        <strain evidence="12">RSMAS</strain>
        <tissue evidence="12">Whole animal</tissue>
    </source>
</reference>
<comment type="caution">
    <text evidence="12">The sequence shown here is derived from an EMBL/GenBank/DDBJ whole genome shotgun (WGS) entry which is preliminary data.</text>
</comment>
<protein>
    <recommendedName>
        <fullName evidence="9">Beta-1,4-N-acetylgalactosaminyltransferase</fullName>
        <ecNumber evidence="9">2.4.1.244</ecNumber>
    </recommendedName>
</protein>
<dbReference type="GO" id="GO:0033842">
    <property type="term" value="F:N-acetyl-beta-glucosaminyl-derivative 4-beta-N-acetylgalactosaminyltransferase activity"/>
    <property type="evidence" value="ECO:0007669"/>
    <property type="project" value="UniProtKB-EC"/>
</dbReference>
<evidence type="ECO:0000256" key="2">
    <source>
        <dbReference type="ARBA" id="ARBA00009239"/>
    </source>
</evidence>
<dbReference type="InterPro" id="IPR029044">
    <property type="entry name" value="Nucleotide-diphossugar_trans"/>
</dbReference>
<dbReference type="EMBL" id="RCHS01000074">
    <property type="protein sequence ID" value="RMX61149.1"/>
    <property type="molecule type" value="Genomic_DNA"/>
</dbReference>
<dbReference type="InterPro" id="IPR011658">
    <property type="entry name" value="PA14_dom"/>
</dbReference>
<evidence type="ECO:0000256" key="4">
    <source>
        <dbReference type="ARBA" id="ARBA00022692"/>
    </source>
</evidence>
<dbReference type="PANTHER" id="PTHR12369">
    <property type="entry name" value="CHONDROITIN SYNTHASE"/>
    <property type="match status" value="1"/>
</dbReference>
<dbReference type="Pfam" id="PF07691">
    <property type="entry name" value="PA14"/>
    <property type="match status" value="2"/>
</dbReference>
<keyword evidence="4 9" id="KW-0812">Transmembrane</keyword>
<evidence type="ECO:0000256" key="10">
    <source>
        <dbReference type="SAM" id="MobiDB-lite"/>
    </source>
</evidence>
<feature type="domain" description="PA14" evidence="11">
    <location>
        <begin position="735"/>
        <end position="888"/>
    </location>
</feature>
<name>A0A3M6V5I8_POCDA</name>
<feature type="transmembrane region" description="Helical" evidence="9">
    <location>
        <begin position="9"/>
        <end position="29"/>
    </location>
</feature>
<comment type="similarity">
    <text evidence="2 9">Belongs to the chondroitin N-acetylgalactosaminyltransferase family.</text>
</comment>
<dbReference type="PANTHER" id="PTHR12369:SF5">
    <property type="entry name" value="HEXOSYLTRANSFERASE"/>
    <property type="match status" value="1"/>
</dbReference>
<sequence length="1289" mass="147800">MNRVILVKAFYFGVSTVGLWVILVVIYLLNRQEISSNATLILGTSDKLLISNPDIYNIELDVDIKSEVTLHGLNRHSWEKFCQSSLEQICNYPIFPKAPDAREYIPNVNIISERGRLDRVIRLLGYIRPNASGEHQFLLTSNGLAEVWLSPNANWTGAQRIAYIRSQSSPLKKMSFEGIKSQISDSVKLAAKRRYYFELIYIQSQSNATRSKHLIQVAWKRPDSRRFEIIDNKFFLLYTKDIDKAKLKILDDELPKAPTCAQSRTTFANMHLRPEALPYLEKTAVDEALPICDYKPSYLLDPANLPRDFKHYRGVRRYVQKTYTYPFQSLNGVIKSKTANKAFIAGYPLNEKEALTVVTNYFNALKRMYPRTYELLSVRRVEKKGDPLKGDRYLLELVVKYLPNGANYILAEYVFQPKVLSGPLCYPSGLQWDRTADVYLILTAKNLGRWVHHFIKNVEQIVKETKDEHLHVVIFDFGSPDIDLEQALRKSSLINYHLIVQPGNYSRTLSFGRAVQSIKDPNAIIHCIKGKMLHAPQIVYLYCDGTSAVPRGRWYHYSYGTVAVYKEDWDKFGGFSKDFETKVTWGGEDWDLIDGAVKSGLEIERTRCPKIYHYYHSKTGMWVKTEKPKLAKGAKPTPKTAQITPKAAKPMPKAAKPVPKVAKQMPKAAKAMPKTAKPMPKAAKPMPKATNDLWVLFIVIHRSPLIVDTRQKILAKINGTHDWLITRAHYTNIEETSTGFNKHTWIFESCQISLQQLCNHPMFPKSPDIRKTISNADLNFTAKNNFVAIRLLGYIRPNVTDVYQFLLTSIGSAEMWLSSSSDWKDARRIASASGTQNLSNPISLVGGKKYYTEAIYVQAELKNSQQLIQISWKRLNSADGFDVIDGAFFSPYTNDDEKYEFEVYDDKLPGALYCAQFDRRSTNKFLRPEKLPYLQRAAVDQVLEVCDYSPSYLIDPENLPSDFQMYYGVSLYVQRTNVYPPLNGTRMAFEEMIFFLEEETAFSVINKYFEELSGAFPGKYELQSVISVERREDPGKGNKYFLELVVKDIPRDVSYVLAENVFEPKDESEPLCYPSGLLWNRNVDVYLILTAKNLGRWVHHFIRNVEEIMLETEDEHLHVVIFDFDSPDIDLEQALKRSTLKNYHFIRKPGNYSRSIAISEAVASIKDLDAIIVTIDLHLDIGSRAINDIRKHCIRGKTLYAPQIAFLDCDGTSAVPIGEWNRYSYGTVAVHKEDWDKFGGFSKYFETKVTWGGEDWDLIDGAVKSGLEIERKPSPYIYHYYHTKAGMWL</sequence>
<evidence type="ECO:0000256" key="3">
    <source>
        <dbReference type="ARBA" id="ARBA00022679"/>
    </source>
</evidence>
<dbReference type="Proteomes" id="UP000275408">
    <property type="component" value="Unassembled WGS sequence"/>
</dbReference>
<evidence type="ECO:0000256" key="6">
    <source>
        <dbReference type="ARBA" id="ARBA00022989"/>
    </source>
</evidence>
<evidence type="ECO:0000256" key="9">
    <source>
        <dbReference type="RuleBase" id="RU364016"/>
    </source>
</evidence>
<evidence type="ECO:0000259" key="11">
    <source>
        <dbReference type="PROSITE" id="PS51820"/>
    </source>
</evidence>
<dbReference type="GO" id="GO:0032580">
    <property type="term" value="C:Golgi cisterna membrane"/>
    <property type="evidence" value="ECO:0007669"/>
    <property type="project" value="UniProtKB-SubCell"/>
</dbReference>
<dbReference type="Pfam" id="PF02709">
    <property type="entry name" value="Glyco_transf_7C"/>
    <property type="match status" value="1"/>
</dbReference>
<comment type="function">
    <text evidence="9">Transfers N-acetylgalactosamine (GalNAc) from UDP-GalNAc to N-acetylglucosamine-beta-benzyl with a beta-1,4-linkage to form N,N'-diacetyllactosediamine, GalNAc-beta-1,4-GlcNAc structures in N-linked glycans and probably O-linked glycans.</text>
</comment>
<keyword evidence="5 9" id="KW-0735">Signal-anchor</keyword>
<proteinExistence type="inferred from homology"/>
<evidence type="ECO:0000256" key="1">
    <source>
        <dbReference type="ARBA" id="ARBA00004447"/>
    </source>
</evidence>
<keyword evidence="8 9" id="KW-0472">Membrane</keyword>
<keyword evidence="3 9" id="KW-0808">Transferase</keyword>
<feature type="domain" description="PA14" evidence="11">
    <location>
        <begin position="68"/>
        <end position="234"/>
    </location>
</feature>
<dbReference type="Gene3D" id="3.90.182.10">
    <property type="entry name" value="Toxin - Anthrax Protective Antigen,domain 1"/>
    <property type="match status" value="1"/>
</dbReference>
<dbReference type="SUPFAM" id="SSF53448">
    <property type="entry name" value="Nucleotide-diphospho-sugar transferases"/>
    <property type="match status" value="2"/>
</dbReference>
<evidence type="ECO:0000256" key="7">
    <source>
        <dbReference type="ARBA" id="ARBA00023034"/>
    </source>
</evidence>
<accession>A0A3M6V5I8</accession>
<keyword evidence="6 9" id="KW-1133">Transmembrane helix</keyword>
<dbReference type="InterPro" id="IPR008428">
    <property type="entry name" value="Chond_GalNAc"/>
</dbReference>
<comment type="subcellular location">
    <subcellularLocation>
        <location evidence="1 9">Golgi apparatus</location>
        <location evidence="1 9">Golgi stack membrane</location>
        <topology evidence="1 9">Single-pass type II membrane protein</topology>
    </subcellularLocation>
</comment>
<evidence type="ECO:0000256" key="8">
    <source>
        <dbReference type="ARBA" id="ARBA00023136"/>
    </source>
</evidence>
<dbReference type="InterPro" id="IPR027791">
    <property type="entry name" value="Galactosyl_T_C"/>
</dbReference>
<dbReference type="InterPro" id="IPR037524">
    <property type="entry name" value="PA14/GLEYA"/>
</dbReference>
<dbReference type="SUPFAM" id="SSF56988">
    <property type="entry name" value="Anthrax protective antigen"/>
    <property type="match status" value="2"/>
</dbReference>
<comment type="catalytic activity">
    <reaction evidence="9">
        <text>an N-acetyl-beta-D-glucosaminyl derivative + UDP-N-acetyl-alpha-D-galactosamine = an N-acetyl-beta-D-galactosaminyl-(1-&gt;4)-N-acetyl-beta-D-glucosaminyl derivative + UDP + H(+)</text>
        <dbReference type="Rhea" id="RHEA:20493"/>
        <dbReference type="ChEBI" id="CHEBI:15378"/>
        <dbReference type="ChEBI" id="CHEBI:58223"/>
        <dbReference type="ChEBI" id="CHEBI:61631"/>
        <dbReference type="ChEBI" id="CHEBI:67138"/>
        <dbReference type="ChEBI" id="CHEBI:138027"/>
        <dbReference type="EC" id="2.4.1.244"/>
    </reaction>
</comment>
<dbReference type="OrthoDB" id="5971499at2759"/>
<keyword evidence="7 9" id="KW-0333">Golgi apparatus</keyword>
<dbReference type="Gene3D" id="3.90.550.10">
    <property type="entry name" value="Spore Coat Polysaccharide Biosynthesis Protein SpsA, Chain A"/>
    <property type="match status" value="2"/>
</dbReference>
<dbReference type="SMART" id="SM00758">
    <property type="entry name" value="PA14"/>
    <property type="match status" value="2"/>
</dbReference>
<feature type="compositionally biased region" description="Low complexity" evidence="10">
    <location>
        <begin position="645"/>
        <end position="684"/>
    </location>
</feature>
<dbReference type="PROSITE" id="PS51820">
    <property type="entry name" value="PA14"/>
    <property type="match status" value="2"/>
</dbReference>
<feature type="region of interest" description="Disordered" evidence="10">
    <location>
        <begin position="629"/>
        <end position="684"/>
    </location>
</feature>